<keyword evidence="2" id="KW-1185">Reference proteome</keyword>
<evidence type="ECO:0000313" key="2">
    <source>
        <dbReference type="Proteomes" id="UP001075354"/>
    </source>
</evidence>
<organism evidence="1 2">
    <name type="scientific">Megalurothrips usitatus</name>
    <name type="common">bean blossom thrips</name>
    <dbReference type="NCBI Taxonomy" id="439358"/>
    <lineage>
        <taxon>Eukaryota</taxon>
        <taxon>Metazoa</taxon>
        <taxon>Ecdysozoa</taxon>
        <taxon>Arthropoda</taxon>
        <taxon>Hexapoda</taxon>
        <taxon>Insecta</taxon>
        <taxon>Pterygota</taxon>
        <taxon>Neoptera</taxon>
        <taxon>Paraneoptera</taxon>
        <taxon>Thysanoptera</taxon>
        <taxon>Terebrantia</taxon>
        <taxon>Thripoidea</taxon>
        <taxon>Thripidae</taxon>
        <taxon>Megalurothrips</taxon>
    </lineage>
</organism>
<gene>
    <name evidence="1" type="ORF">ONE63_005181</name>
</gene>
<name>A0AAV7XUJ9_9NEOP</name>
<sequence length="187" mass="20857">MAVRALNNSRILEAFPHTAAVTAITDALCKEHDLTQDLCYEFLFTMAGPSRSNQDRAKLADYLANLPAGSALKQIAHYGQLMDSASEVFRQFDYGSAGNLQRYGTAEPPEYQLRRVTCNLTLWWGATDDLAVQSNVEKIHILTPNSTAIQVASPEWNHLDFLIRLDVKAKLHDGVLAVLADYDRQHP</sequence>
<dbReference type="SUPFAM" id="SSF53474">
    <property type="entry name" value="alpha/beta-Hydrolases"/>
    <property type="match status" value="1"/>
</dbReference>
<dbReference type="AlphaFoldDB" id="A0AAV7XUJ9"/>
<dbReference type="EMBL" id="JAPTSV010000002">
    <property type="protein sequence ID" value="KAJ1530259.1"/>
    <property type="molecule type" value="Genomic_DNA"/>
</dbReference>
<protein>
    <submittedName>
        <fullName evidence="1">Uncharacterized protein</fullName>
    </submittedName>
</protein>
<dbReference type="Gene3D" id="3.40.50.1820">
    <property type="entry name" value="alpha/beta hydrolase"/>
    <property type="match status" value="1"/>
</dbReference>
<comment type="caution">
    <text evidence="1">The sequence shown here is derived from an EMBL/GenBank/DDBJ whole genome shotgun (WGS) entry which is preliminary data.</text>
</comment>
<dbReference type="Proteomes" id="UP001075354">
    <property type="component" value="Chromosome 2"/>
</dbReference>
<dbReference type="PANTHER" id="PTHR11005">
    <property type="entry name" value="LYSOSOMAL ACID LIPASE-RELATED"/>
    <property type="match status" value="1"/>
</dbReference>
<proteinExistence type="predicted"/>
<accession>A0AAV7XUJ9</accession>
<evidence type="ECO:0000313" key="1">
    <source>
        <dbReference type="EMBL" id="KAJ1530259.1"/>
    </source>
</evidence>
<reference evidence="1" key="1">
    <citation type="submission" date="2022-12" db="EMBL/GenBank/DDBJ databases">
        <title>Chromosome-level genome assembly of the bean flower thrips Megalurothrips usitatus.</title>
        <authorList>
            <person name="Ma L."/>
            <person name="Liu Q."/>
            <person name="Li H."/>
            <person name="Cai W."/>
        </authorList>
    </citation>
    <scope>NUCLEOTIDE SEQUENCE</scope>
    <source>
        <strain evidence="1">Cailab_2022a</strain>
    </source>
</reference>
<dbReference type="InterPro" id="IPR029058">
    <property type="entry name" value="AB_hydrolase_fold"/>
</dbReference>